<sequence>MTPGCRASILESGGLFSTMFANTITSKSCVESGGLFSTMFADTITSKSCDSLMILSSSNWIYIRYGSADLELVIRFALVPVDFQYRNIIASGFRPVEEGKGYVCRVSLLS</sequence>
<protein>
    <submittedName>
        <fullName evidence="1">Uncharacterized protein</fullName>
    </submittedName>
</protein>
<name>A0A8S9NVR5_BRACR</name>
<dbReference type="AlphaFoldDB" id="A0A8S9NVR5"/>
<dbReference type="EMBL" id="QGKX02001521">
    <property type="protein sequence ID" value="KAF3506365.1"/>
    <property type="molecule type" value="Genomic_DNA"/>
</dbReference>
<reference evidence="1" key="1">
    <citation type="submission" date="2019-12" db="EMBL/GenBank/DDBJ databases">
        <title>Genome sequencing and annotation of Brassica cretica.</title>
        <authorList>
            <person name="Studholme D.J."/>
            <person name="Sarris P."/>
        </authorList>
    </citation>
    <scope>NUCLEOTIDE SEQUENCE</scope>
    <source>
        <strain evidence="1">PFS-109/04</strain>
        <tissue evidence="1">Leaf</tissue>
    </source>
</reference>
<evidence type="ECO:0000313" key="2">
    <source>
        <dbReference type="Proteomes" id="UP000712600"/>
    </source>
</evidence>
<comment type="caution">
    <text evidence="1">The sequence shown here is derived from an EMBL/GenBank/DDBJ whole genome shotgun (WGS) entry which is preliminary data.</text>
</comment>
<evidence type="ECO:0000313" key="1">
    <source>
        <dbReference type="EMBL" id="KAF3506365.1"/>
    </source>
</evidence>
<organism evidence="1 2">
    <name type="scientific">Brassica cretica</name>
    <name type="common">Mustard</name>
    <dbReference type="NCBI Taxonomy" id="69181"/>
    <lineage>
        <taxon>Eukaryota</taxon>
        <taxon>Viridiplantae</taxon>
        <taxon>Streptophyta</taxon>
        <taxon>Embryophyta</taxon>
        <taxon>Tracheophyta</taxon>
        <taxon>Spermatophyta</taxon>
        <taxon>Magnoliopsida</taxon>
        <taxon>eudicotyledons</taxon>
        <taxon>Gunneridae</taxon>
        <taxon>Pentapetalae</taxon>
        <taxon>rosids</taxon>
        <taxon>malvids</taxon>
        <taxon>Brassicales</taxon>
        <taxon>Brassicaceae</taxon>
        <taxon>Brassiceae</taxon>
        <taxon>Brassica</taxon>
    </lineage>
</organism>
<accession>A0A8S9NVR5</accession>
<dbReference type="Proteomes" id="UP000712600">
    <property type="component" value="Unassembled WGS sequence"/>
</dbReference>
<proteinExistence type="predicted"/>
<gene>
    <name evidence="1" type="ORF">F2Q69_00003626</name>
</gene>